<dbReference type="InterPro" id="IPR004364">
    <property type="entry name" value="Aa-tRNA-synt_II"/>
</dbReference>
<evidence type="ECO:0000256" key="15">
    <source>
        <dbReference type="ARBA" id="ARBA00023268"/>
    </source>
</evidence>
<organism evidence="23 24">
    <name type="scientific">Pseudonocardia aurantiaca</name>
    <dbReference type="NCBI Taxonomy" id="75290"/>
    <lineage>
        <taxon>Bacteria</taxon>
        <taxon>Bacillati</taxon>
        <taxon>Actinomycetota</taxon>
        <taxon>Actinomycetes</taxon>
        <taxon>Pseudonocardiales</taxon>
        <taxon>Pseudonocardiaceae</taxon>
        <taxon>Pseudonocardia</taxon>
    </lineage>
</organism>
<evidence type="ECO:0000256" key="14">
    <source>
        <dbReference type="ARBA" id="ARBA00023251"/>
    </source>
</evidence>
<dbReference type="Pfam" id="PF09924">
    <property type="entry name" value="LPG_synthase_C"/>
    <property type="match status" value="1"/>
</dbReference>
<evidence type="ECO:0000256" key="7">
    <source>
        <dbReference type="ARBA" id="ARBA00022692"/>
    </source>
</evidence>
<feature type="transmembrane region" description="Helical" evidence="21">
    <location>
        <begin position="642"/>
        <end position="663"/>
    </location>
</feature>
<evidence type="ECO:0000256" key="9">
    <source>
        <dbReference type="ARBA" id="ARBA00022741"/>
    </source>
</evidence>
<gene>
    <name evidence="19 23" type="primary">lysS</name>
    <name evidence="23" type="ORF">ACFSCY_37330</name>
</gene>
<dbReference type="InterPro" id="IPR044136">
    <property type="entry name" value="Lys-tRNA-ligase_II_N"/>
</dbReference>
<comment type="catalytic activity">
    <reaction evidence="17">
        <text>L-lysyl-tRNA(Lys) + a 1,2-diacyl-sn-glycero-3-phospho-(1'-sn-glycerol) = a 1,2-diacyl-sn-glycero-3-phospho-1'-(3'-O-L-lysyl)-sn-glycerol + tRNA(Lys)</text>
        <dbReference type="Rhea" id="RHEA:10668"/>
        <dbReference type="Rhea" id="RHEA-COMP:9696"/>
        <dbReference type="Rhea" id="RHEA-COMP:9697"/>
        <dbReference type="ChEBI" id="CHEBI:64716"/>
        <dbReference type="ChEBI" id="CHEBI:75792"/>
        <dbReference type="ChEBI" id="CHEBI:78442"/>
        <dbReference type="ChEBI" id="CHEBI:78529"/>
        <dbReference type="EC" id="2.3.2.3"/>
    </reaction>
</comment>
<keyword evidence="7 21" id="KW-0812">Transmembrane</keyword>
<dbReference type="PRINTS" id="PR00982">
    <property type="entry name" value="TRNASYNTHLYS"/>
</dbReference>
<feature type="transmembrane region" description="Helical" evidence="21">
    <location>
        <begin position="611"/>
        <end position="630"/>
    </location>
</feature>
<dbReference type="SUPFAM" id="SSF55681">
    <property type="entry name" value="Class II aaRS and biotin synthetases"/>
    <property type="match status" value="1"/>
</dbReference>
<keyword evidence="15" id="KW-0511">Multifunctional enzyme</keyword>
<accession>A0ABW4G166</accession>
<evidence type="ECO:0000256" key="4">
    <source>
        <dbReference type="ARBA" id="ARBA00022475"/>
    </source>
</evidence>
<dbReference type="Proteomes" id="UP001597145">
    <property type="component" value="Unassembled WGS sequence"/>
</dbReference>
<comment type="subunit">
    <text evidence="19">Homodimer.</text>
</comment>
<feature type="transmembrane region" description="Helical" evidence="21">
    <location>
        <begin position="698"/>
        <end position="723"/>
    </location>
</feature>
<keyword evidence="13 19" id="KW-0030">Aminoacyl-tRNA synthetase</keyword>
<comment type="cofactor">
    <cofactor evidence="19">
        <name>Mg(2+)</name>
        <dbReference type="ChEBI" id="CHEBI:18420"/>
    </cofactor>
    <text evidence="19">Binds 3 Mg(2+) ions per subunit.</text>
</comment>
<feature type="binding site" evidence="19">
    <location>
        <position position="394"/>
    </location>
    <ligand>
        <name>Mg(2+)</name>
        <dbReference type="ChEBI" id="CHEBI:18420"/>
        <label>2</label>
    </ligand>
</feature>
<evidence type="ECO:0000256" key="8">
    <source>
        <dbReference type="ARBA" id="ARBA00022723"/>
    </source>
</evidence>
<keyword evidence="19" id="KW-0963">Cytoplasm</keyword>
<keyword evidence="9 19" id="KW-0547">Nucleotide-binding</keyword>
<evidence type="ECO:0000256" key="13">
    <source>
        <dbReference type="ARBA" id="ARBA00023146"/>
    </source>
</evidence>
<feature type="transmembrane region" description="Helical" evidence="21">
    <location>
        <begin position="587"/>
        <end position="605"/>
    </location>
</feature>
<keyword evidence="5 19" id="KW-0436">Ligase</keyword>
<comment type="subcellular location">
    <subcellularLocation>
        <location evidence="1">Cell membrane</location>
        <topology evidence="1">Multi-pass membrane protein</topology>
    </subcellularLocation>
    <subcellularLocation>
        <location evidence="19">Cytoplasm</location>
    </subcellularLocation>
</comment>
<dbReference type="CDD" id="cd04322">
    <property type="entry name" value="LysRS_N"/>
    <property type="match status" value="1"/>
</dbReference>
<feature type="transmembrane region" description="Helical" evidence="21">
    <location>
        <begin position="557"/>
        <end position="578"/>
    </location>
</feature>
<feature type="region of interest" description="Disordered" evidence="20">
    <location>
        <begin position="476"/>
        <end position="501"/>
    </location>
</feature>
<dbReference type="Pfam" id="PF00152">
    <property type="entry name" value="tRNA-synt_2"/>
    <property type="match status" value="1"/>
</dbReference>
<dbReference type="InterPro" id="IPR004365">
    <property type="entry name" value="NA-bd_OB_tRNA"/>
</dbReference>
<evidence type="ECO:0000256" key="19">
    <source>
        <dbReference type="HAMAP-Rule" id="MF_00252"/>
    </source>
</evidence>
<evidence type="ECO:0000256" key="10">
    <source>
        <dbReference type="ARBA" id="ARBA00022840"/>
    </source>
</evidence>
<keyword evidence="8 19" id="KW-0479">Metal-binding</keyword>
<evidence type="ECO:0000256" key="5">
    <source>
        <dbReference type="ARBA" id="ARBA00022598"/>
    </source>
</evidence>
<dbReference type="NCBIfam" id="TIGR00499">
    <property type="entry name" value="lysS_bact"/>
    <property type="match status" value="1"/>
</dbReference>
<evidence type="ECO:0000256" key="16">
    <source>
        <dbReference type="ARBA" id="ARBA00024681"/>
    </source>
</evidence>
<keyword evidence="6" id="KW-0808">Transferase</keyword>
<evidence type="ECO:0000313" key="24">
    <source>
        <dbReference type="Proteomes" id="UP001597145"/>
    </source>
</evidence>
<dbReference type="InterPro" id="IPR012340">
    <property type="entry name" value="NA-bd_OB-fold"/>
</dbReference>
<reference evidence="24" key="1">
    <citation type="journal article" date="2019" name="Int. J. Syst. Evol. Microbiol.">
        <title>The Global Catalogue of Microorganisms (GCM) 10K type strain sequencing project: providing services to taxonomists for standard genome sequencing and annotation.</title>
        <authorList>
            <consortium name="The Broad Institute Genomics Platform"/>
            <consortium name="The Broad Institute Genome Sequencing Center for Infectious Disease"/>
            <person name="Wu L."/>
            <person name="Ma J."/>
        </authorList>
    </citation>
    <scope>NUCLEOTIDE SEQUENCE [LARGE SCALE GENOMIC DNA]</scope>
    <source>
        <strain evidence="24">JCM 12165</strain>
    </source>
</reference>
<dbReference type="InterPro" id="IPR045864">
    <property type="entry name" value="aa-tRNA-synth_II/BPL/LPL"/>
</dbReference>
<keyword evidence="19" id="KW-0460">Magnesium</keyword>
<evidence type="ECO:0000313" key="23">
    <source>
        <dbReference type="EMBL" id="MFD1535087.1"/>
    </source>
</evidence>
<comment type="function">
    <text evidence="16">Catalyzes the production of L-lysyl-tRNA(Lys)transfer and the transfer of a lysyl group from L-lysyl-tRNA(Lys) to membrane-bound phosphatidylglycerol (PG), which produces lysylphosphatidylglycerol (LPG), one of the components of the bacterial membrane with a positive net charge. LPG synthesis contributes to the resistance to cationic antimicrobial peptides (CAMPs) and likely protects M.tuberculosis against the CAMPs produced by competiting microorganisms (bacteriocins). In fact, the modification of anionic phosphatidylglycerol with positively charged L-lysine results in repulsion of the peptides.</text>
</comment>
<dbReference type="InterPro" id="IPR018149">
    <property type="entry name" value="Lys-tRNA-synth_II_C"/>
</dbReference>
<feature type="domain" description="Aminoacyl-transfer RNA synthetases class-II family profile" evidence="22">
    <location>
        <begin position="156"/>
        <end position="475"/>
    </location>
</feature>
<evidence type="ECO:0000256" key="1">
    <source>
        <dbReference type="ARBA" id="ARBA00004651"/>
    </source>
</evidence>
<dbReference type="Gene3D" id="3.30.930.10">
    <property type="entry name" value="Bira Bifunctional Protein, Domain 2"/>
    <property type="match status" value="1"/>
</dbReference>
<evidence type="ECO:0000256" key="3">
    <source>
        <dbReference type="ARBA" id="ARBA00009968"/>
    </source>
</evidence>
<keyword evidence="14" id="KW-0046">Antibiotic resistance</keyword>
<keyword evidence="4" id="KW-1003">Cell membrane</keyword>
<comment type="similarity">
    <text evidence="19">Belongs to the class-II aminoacyl-tRNA synthetase family.</text>
</comment>
<dbReference type="InterPro" id="IPR024320">
    <property type="entry name" value="LPG_synthase_C"/>
</dbReference>
<sequence>MAIRPPSGCAHPYRFPDAEPIGEVRTRSAGLGPDERARERVRVAGRVVLVRRHGGLVFALLRDRTGDIQLLADRAVLGPDRHAAFVRLRRGDWVGVEGGPMITWSGELSICVAEFSVLATATRWTPGKRGDLGAGEARDHRHPLDLAVNPRAREVFRIRHAAIAALRARLVELGFVEVETPMLHTVQAGATARPFVTHHNAFDVDLYLRIAPELHLKRLIVGGMERVFELGRVFRNEGVDARHNPEFTLLEAYQAFADYHDMMELTEDLVATAARAAWDGATVSPGPEPVVDLTPPWPRVRLADLIEQTTGARMHPGMPVEEARAVLDGLDVRYDDGWGSGRLMQRVYDERVQHTVAGPLLCVDFPADVSPLAREHRADPGYAERFELLVAGSEVCNAYSEQNDPAAQRAAFDAEARARAAGNAEAGEADDDYLQVLEQGMPPTGGLGLGIDRLVAILARADSLRDVLLFPTLRPRAPAPDGPMPAASEPDPVDELATAGPVPQGPPLPEVRHAQSPDPGARVIAVLTAVAGVFQLLAPLPAVQIRLGLPQAQLGPVWLPVVGYVVSVLVGLLLLLLADQLHKSKRAAWRVALVLFAVATAAHLVKGPHPIAAGFCAGMMVALLVTRRRFTAAPDPPSLLRLVRFVPLYLVAVVAFGFAALGLGHRWVQPDLTLGGGLQEIFAGLVGVDGPYAFRSRFFAAFFPDALLTLGVLGLAGFAFLLLRPLASRHQHTPQDWEHARRLVARHGWDTLAPFTLRPDKSWFFSADGEAMLAFSYLNGYALVAGDPVGAAGSVSQVVDEFLEMCRRRAWNTAFLAVREHDVPFYVARGFHSFYLGDEAVLRCDTFTLKGRRALRAAVRRVGRRYRFEILPESQAPPELVDRLNAMSRRWRGKAPERGFTMTLGQDVSAQNGDPERLLCLAIDDRDEPGGFLRIVPAGGRLPGYTLDLMRRDPHAPNGITEFLIASTALGLKERRVVRFSLNFALWGRLFADDAAFTPAQRAARWAVSLVNPFFQVKSLHDFNAKFGPQWLPRVIAYRGPADLPRVGLLYAGAEGFLAVPGLGPLFLPRPADNAAPQELRQPS</sequence>
<dbReference type="PANTHER" id="PTHR42918:SF15">
    <property type="entry name" value="LYSINE--TRNA LIGASE, CHLOROPLASTIC_MITOCHONDRIAL"/>
    <property type="match status" value="1"/>
</dbReference>
<feature type="binding site" evidence="19">
    <location>
        <position position="387"/>
    </location>
    <ligand>
        <name>Mg(2+)</name>
        <dbReference type="ChEBI" id="CHEBI:18420"/>
        <label>1</label>
    </ligand>
</feature>
<keyword evidence="11 21" id="KW-1133">Transmembrane helix</keyword>
<dbReference type="InterPro" id="IPR006195">
    <property type="entry name" value="aa-tRNA-synth_II"/>
</dbReference>
<evidence type="ECO:0000256" key="18">
    <source>
        <dbReference type="ARBA" id="ARBA00048573"/>
    </source>
</evidence>
<dbReference type="PANTHER" id="PTHR42918">
    <property type="entry name" value="LYSYL-TRNA SYNTHETASE"/>
    <property type="match status" value="1"/>
</dbReference>
<evidence type="ECO:0000256" key="6">
    <source>
        <dbReference type="ARBA" id="ARBA00022679"/>
    </source>
</evidence>
<evidence type="ECO:0000256" key="20">
    <source>
        <dbReference type="SAM" id="MobiDB-lite"/>
    </source>
</evidence>
<evidence type="ECO:0000256" key="11">
    <source>
        <dbReference type="ARBA" id="ARBA00022989"/>
    </source>
</evidence>
<dbReference type="SUPFAM" id="SSF50249">
    <property type="entry name" value="Nucleic acid-binding proteins"/>
    <property type="match status" value="1"/>
</dbReference>
<keyword evidence="19" id="KW-0648">Protein biosynthesis</keyword>
<proteinExistence type="inferred from homology"/>
<keyword evidence="24" id="KW-1185">Reference proteome</keyword>
<dbReference type="PROSITE" id="PS50862">
    <property type="entry name" value="AA_TRNA_LIGASE_II"/>
    <property type="match status" value="1"/>
</dbReference>
<keyword evidence="21" id="KW-0472">Membrane</keyword>
<dbReference type="RefSeq" id="WP_343973279.1">
    <property type="nucleotide sequence ID" value="NZ_BAAAJG010000003.1"/>
</dbReference>
<keyword evidence="12" id="KW-0443">Lipid metabolism</keyword>
<dbReference type="Gene3D" id="2.40.50.140">
    <property type="entry name" value="Nucleic acid-binding proteins"/>
    <property type="match status" value="1"/>
</dbReference>
<keyword evidence="10 19" id="KW-0067">ATP-binding</keyword>
<feature type="binding site" evidence="19">
    <location>
        <position position="394"/>
    </location>
    <ligand>
        <name>Mg(2+)</name>
        <dbReference type="ChEBI" id="CHEBI:18420"/>
        <label>1</label>
    </ligand>
</feature>
<dbReference type="NCBIfam" id="NF001756">
    <property type="entry name" value="PRK00484.1"/>
    <property type="match status" value="1"/>
</dbReference>
<comment type="similarity">
    <text evidence="3">In the C-terminal section; belongs to the class-II aminoacyl-tRNA synthetase family.</text>
</comment>
<evidence type="ECO:0000256" key="17">
    <source>
        <dbReference type="ARBA" id="ARBA00047540"/>
    </source>
</evidence>
<evidence type="ECO:0000256" key="21">
    <source>
        <dbReference type="SAM" id="Phobius"/>
    </source>
</evidence>
<dbReference type="Pfam" id="PF01336">
    <property type="entry name" value="tRNA_anti-codon"/>
    <property type="match status" value="1"/>
</dbReference>
<dbReference type="EC" id="6.1.1.6" evidence="19"/>
<evidence type="ECO:0000259" key="22">
    <source>
        <dbReference type="PROSITE" id="PS50862"/>
    </source>
</evidence>
<comment type="similarity">
    <text evidence="2">In the N-terminal section; belongs to the LPG synthetase family.</text>
</comment>
<dbReference type="HAMAP" id="MF_00252">
    <property type="entry name" value="Lys_tRNA_synth_class2"/>
    <property type="match status" value="1"/>
</dbReference>
<protein>
    <recommendedName>
        <fullName evidence="19">Lysine--tRNA ligase</fullName>
        <ecNumber evidence="19">6.1.1.6</ecNumber>
    </recommendedName>
    <alternativeName>
        <fullName evidence="19">Lysyl-tRNA synthetase</fullName>
        <shortName evidence="19">LysRS</shortName>
    </alternativeName>
</protein>
<dbReference type="EMBL" id="JBHUCP010000048">
    <property type="protein sequence ID" value="MFD1535087.1"/>
    <property type="molecule type" value="Genomic_DNA"/>
</dbReference>
<name>A0ABW4G166_9PSEU</name>
<dbReference type="InterPro" id="IPR002313">
    <property type="entry name" value="Lys-tRNA-ligase_II"/>
</dbReference>
<comment type="caution">
    <text evidence="23">The sequence shown here is derived from an EMBL/GenBank/DDBJ whole genome shotgun (WGS) entry which is preliminary data.</text>
</comment>
<dbReference type="GO" id="GO:0004824">
    <property type="term" value="F:lysine-tRNA ligase activity"/>
    <property type="evidence" value="ECO:0007669"/>
    <property type="project" value="UniProtKB-EC"/>
</dbReference>
<evidence type="ECO:0000256" key="2">
    <source>
        <dbReference type="ARBA" id="ARBA00005270"/>
    </source>
</evidence>
<evidence type="ECO:0000256" key="12">
    <source>
        <dbReference type="ARBA" id="ARBA00023098"/>
    </source>
</evidence>
<comment type="catalytic activity">
    <reaction evidence="18 19">
        <text>tRNA(Lys) + L-lysine + ATP = L-lysyl-tRNA(Lys) + AMP + diphosphate</text>
        <dbReference type="Rhea" id="RHEA:20792"/>
        <dbReference type="Rhea" id="RHEA-COMP:9696"/>
        <dbReference type="Rhea" id="RHEA-COMP:9697"/>
        <dbReference type="ChEBI" id="CHEBI:30616"/>
        <dbReference type="ChEBI" id="CHEBI:32551"/>
        <dbReference type="ChEBI" id="CHEBI:33019"/>
        <dbReference type="ChEBI" id="CHEBI:78442"/>
        <dbReference type="ChEBI" id="CHEBI:78529"/>
        <dbReference type="ChEBI" id="CHEBI:456215"/>
        <dbReference type="EC" id="6.1.1.6"/>
    </reaction>
</comment>